<dbReference type="AlphaFoldDB" id="A0AAJ8E3J5"/>
<accession>A0AAJ8E3J5</accession>
<feature type="compositionally biased region" description="Basic and acidic residues" evidence="1">
    <location>
        <begin position="98"/>
        <end position="125"/>
    </location>
</feature>
<gene>
    <name evidence="2" type="ORF">An02g13950</name>
</gene>
<dbReference type="RefSeq" id="XP_059605707.1">
    <property type="nucleotide sequence ID" value="XM_059746777.1"/>
</dbReference>
<evidence type="ECO:0000256" key="1">
    <source>
        <dbReference type="SAM" id="MobiDB-lite"/>
    </source>
</evidence>
<proteinExistence type="predicted"/>
<feature type="region of interest" description="Disordered" evidence="1">
    <location>
        <begin position="49"/>
        <end position="69"/>
    </location>
</feature>
<organism evidence="2">
    <name type="scientific">Aspergillus niger</name>
    <dbReference type="NCBI Taxonomy" id="5061"/>
    <lineage>
        <taxon>Eukaryota</taxon>
        <taxon>Fungi</taxon>
        <taxon>Dikarya</taxon>
        <taxon>Ascomycota</taxon>
        <taxon>Pezizomycotina</taxon>
        <taxon>Eurotiomycetes</taxon>
        <taxon>Eurotiomycetidae</taxon>
        <taxon>Eurotiales</taxon>
        <taxon>Aspergillaceae</taxon>
        <taxon>Aspergillus</taxon>
        <taxon>Aspergillus subgen. Circumdati</taxon>
    </lineage>
</organism>
<sequence>MESTGAINTETIDHRYVDVLVAGLTEDWVRKNTEIDGVVVVNSCPLSVRPKNIANPQGPARNDRKDTRRLNGKIIERGGVVGRRAKERNAKVVMYGGEESRAAPARREKVKGGGKETSREKEEGG</sequence>
<feature type="region of interest" description="Disordered" evidence="1">
    <location>
        <begin position="97"/>
        <end position="125"/>
    </location>
</feature>
<dbReference type="KEGG" id="ang:An02g13950"/>
<reference evidence="2" key="1">
    <citation type="submission" date="2025-02" db="EMBL/GenBank/DDBJ databases">
        <authorList>
            <consortium name="NCBI Genome Project"/>
        </authorList>
    </citation>
    <scope>NUCLEOTIDE SEQUENCE</scope>
</reference>
<dbReference type="GeneID" id="84590555"/>
<dbReference type="VEuPathDB" id="FungiDB:An02g13950"/>
<reference evidence="2" key="2">
    <citation type="submission" date="2025-08" db="UniProtKB">
        <authorList>
            <consortium name="RefSeq"/>
        </authorList>
    </citation>
    <scope>IDENTIFICATION</scope>
</reference>
<name>A0AAJ8E3J5_ASPNG</name>
<protein>
    <submittedName>
        <fullName evidence="2">Uncharacterized protein</fullName>
    </submittedName>
</protein>
<evidence type="ECO:0000313" key="2">
    <source>
        <dbReference type="RefSeq" id="XP_059605707.1"/>
    </source>
</evidence>